<dbReference type="GO" id="GO:0005768">
    <property type="term" value="C:endosome"/>
    <property type="evidence" value="ECO:0007669"/>
    <property type="project" value="TreeGrafter"/>
</dbReference>
<dbReference type="GO" id="GO:0005634">
    <property type="term" value="C:nucleus"/>
    <property type="evidence" value="ECO:0007669"/>
    <property type="project" value="UniProtKB-SubCell"/>
</dbReference>
<feature type="domain" description="Integrator complex subunit 4/Protein SIEL C-terminal Ig-like" evidence="3">
    <location>
        <begin position="800"/>
        <end position="921"/>
    </location>
</feature>
<dbReference type="AlphaFoldDB" id="A0A8T0KW78"/>
<evidence type="ECO:0000313" key="5">
    <source>
        <dbReference type="Proteomes" id="UP000743370"/>
    </source>
</evidence>
<dbReference type="InterPro" id="IPR011989">
    <property type="entry name" value="ARM-like"/>
</dbReference>
<gene>
    <name evidence="4" type="ORF">HKW66_Vig0115120</name>
</gene>
<comment type="caution">
    <text evidence="4">The sequence shown here is derived from an EMBL/GenBank/DDBJ whole genome shotgun (WGS) entry which is preliminary data.</text>
</comment>
<dbReference type="GO" id="GO:0010496">
    <property type="term" value="P:intercellular transport"/>
    <property type="evidence" value="ECO:0007669"/>
    <property type="project" value="TreeGrafter"/>
</dbReference>
<evidence type="ECO:0000256" key="1">
    <source>
        <dbReference type="ARBA" id="ARBA00004123"/>
    </source>
</evidence>
<dbReference type="InterPro" id="IPR057412">
    <property type="entry name" value="INTS4_C"/>
</dbReference>
<dbReference type="PANTHER" id="PTHR20938">
    <property type="entry name" value="INTEGRATOR COMPLEX SUBUNIT 4"/>
    <property type="match status" value="1"/>
</dbReference>
<protein>
    <submittedName>
        <fullName evidence="4">Protein SIEL-like protein</fullName>
    </submittedName>
</protein>
<evidence type="ECO:0000313" key="4">
    <source>
        <dbReference type="EMBL" id="KAG2404590.1"/>
    </source>
</evidence>
<dbReference type="SUPFAM" id="SSF48371">
    <property type="entry name" value="ARM repeat"/>
    <property type="match status" value="1"/>
</dbReference>
<dbReference type="Gene3D" id="1.25.10.10">
    <property type="entry name" value="Leucine-rich Repeat Variant"/>
    <property type="match status" value="1"/>
</dbReference>
<name>A0A8T0KW78_PHAAN</name>
<evidence type="ECO:0000256" key="2">
    <source>
        <dbReference type="ARBA" id="ARBA00023242"/>
    </source>
</evidence>
<dbReference type="Pfam" id="PF25458">
    <property type="entry name" value="INTS4_C"/>
    <property type="match status" value="1"/>
</dbReference>
<organism evidence="4 5">
    <name type="scientific">Phaseolus angularis</name>
    <name type="common">Azuki bean</name>
    <name type="synonym">Vigna angularis</name>
    <dbReference type="NCBI Taxonomy" id="3914"/>
    <lineage>
        <taxon>Eukaryota</taxon>
        <taxon>Viridiplantae</taxon>
        <taxon>Streptophyta</taxon>
        <taxon>Embryophyta</taxon>
        <taxon>Tracheophyta</taxon>
        <taxon>Spermatophyta</taxon>
        <taxon>Magnoliopsida</taxon>
        <taxon>eudicotyledons</taxon>
        <taxon>Gunneridae</taxon>
        <taxon>Pentapetalae</taxon>
        <taxon>rosids</taxon>
        <taxon>fabids</taxon>
        <taxon>Fabales</taxon>
        <taxon>Fabaceae</taxon>
        <taxon>Papilionoideae</taxon>
        <taxon>50 kb inversion clade</taxon>
        <taxon>NPAAA clade</taxon>
        <taxon>indigoferoid/millettioid clade</taxon>
        <taxon>Phaseoleae</taxon>
        <taxon>Vigna</taxon>
    </lineage>
</organism>
<sequence>MANPPETSEENETLSLRTLCTMRSLLLHPSTSKSTVSHILQTLTSSPHPTTHSLKLLSDGASRHPDLAPTMALPTAESSPRLAVEAIGASLSGLHLDDARFTSLCFGASVPARAWMLRNAGSSFEVRPGLLLAVLLGFTKDPYPYVRDAALEGLVRFIERGGELKDVGLVDACYRRAVQLLRDFDPCVRYSAVRVVASWGMMLAASSSEMKAYWSNDVFAKLCSMARDMNMKVRVEAFNGLRKMEMVSEDLLLQSLAKRVSGRGKQKETESPSTSEQCVMLASSVAGALVHGLEDEFFEVRKSVCESLHTLTSLSAEFAREALDSLMDVLNDDSAVVRLQALETMHHMAINGRLKLHEKHLHMFLGALVDDSWDVRYTYRKILKVMKLNNLALFKSSVDRLLRNLDSYPQDEADVFSTFSHLGRNHKKFVRLIMKDTFEEVETALEGNVEFDSARIAALLILSISAPLLNADVGRIPPVMFSYAVTFLGRIYNAFSDIMDRDSLLACLCEKSRSTEYSATNINLTEGEEQLPLFEGDNAPNFSSNEVTGAHITREPKELADNQIQQQQSLNDEVINYILAKPPAMWLRIQSSHTNEVLRSLSCIWSFNMCHVIIYTATSCLKELAAMKHDSLGSGDADALAFTILYLRVIELLVEVWEPSLPSKKLCSQRIGKMEFKLGKLDRRVKELMSRFIGLSAEEELNFLELMLLTCALRICRSEIICLNHTLKRLKTLYLRVESILKESSALPSNFIVELGKVLSTISTDGASYSPLQFDACLKFFSLKQFMFHGTIKHVKAELSIPNNDMEHPLPFVSGLPVGVPCEITLHNISSESKLWLRMTLDDGFVQHVFLDLDCFEGSEVVRKFTFVAPFYRTPEAYCLTLKVCIGAECLFENVGPVQRFGGPKHELVLLCKEKQVYLSKVNKD</sequence>
<proteinExistence type="predicted"/>
<accession>A0A8T0KW78</accession>
<dbReference type="EMBL" id="JABFOF010000002">
    <property type="protein sequence ID" value="KAG2404590.1"/>
    <property type="molecule type" value="Genomic_DNA"/>
</dbReference>
<reference evidence="4 5" key="1">
    <citation type="submission" date="2020-05" db="EMBL/GenBank/DDBJ databases">
        <title>Vigna angularis (adzuki bean) Var. LongXiaoDou No. 4 denovo assembly.</title>
        <authorList>
            <person name="Xiang H."/>
        </authorList>
    </citation>
    <scope>NUCLEOTIDE SEQUENCE [LARGE SCALE GENOMIC DNA]</scope>
    <source>
        <tissue evidence="4">Leaf</tissue>
    </source>
</reference>
<dbReference type="PANTHER" id="PTHR20938:SF0">
    <property type="entry name" value="INTEGRATOR COMPLEX SUBUNIT 4"/>
    <property type="match status" value="1"/>
</dbReference>
<keyword evidence="2" id="KW-0539">Nucleus</keyword>
<dbReference type="InterPro" id="IPR016024">
    <property type="entry name" value="ARM-type_fold"/>
</dbReference>
<dbReference type="Proteomes" id="UP000743370">
    <property type="component" value="Unassembled WGS sequence"/>
</dbReference>
<comment type="subcellular location">
    <subcellularLocation>
        <location evidence="1">Nucleus</location>
    </subcellularLocation>
</comment>
<evidence type="ECO:0000259" key="3">
    <source>
        <dbReference type="Pfam" id="PF25458"/>
    </source>
</evidence>